<comment type="caution">
    <text evidence="1">The sequence shown here is derived from an EMBL/GenBank/DDBJ whole genome shotgun (WGS) entry which is preliminary data.</text>
</comment>
<dbReference type="EMBL" id="JACXVP010000007">
    <property type="protein sequence ID" value="KAG5593660.1"/>
    <property type="molecule type" value="Genomic_DNA"/>
</dbReference>
<dbReference type="Proteomes" id="UP000824120">
    <property type="component" value="Chromosome 7"/>
</dbReference>
<protein>
    <submittedName>
        <fullName evidence="1">Uncharacterized protein</fullName>
    </submittedName>
</protein>
<gene>
    <name evidence="1" type="ORF">H5410_034892</name>
</gene>
<keyword evidence="2" id="KW-1185">Reference proteome</keyword>
<evidence type="ECO:0000313" key="2">
    <source>
        <dbReference type="Proteomes" id="UP000824120"/>
    </source>
</evidence>
<dbReference type="AlphaFoldDB" id="A0A9J5Y2Z2"/>
<organism evidence="1 2">
    <name type="scientific">Solanum commersonii</name>
    <name type="common">Commerson's wild potato</name>
    <name type="synonym">Commerson's nightshade</name>
    <dbReference type="NCBI Taxonomy" id="4109"/>
    <lineage>
        <taxon>Eukaryota</taxon>
        <taxon>Viridiplantae</taxon>
        <taxon>Streptophyta</taxon>
        <taxon>Embryophyta</taxon>
        <taxon>Tracheophyta</taxon>
        <taxon>Spermatophyta</taxon>
        <taxon>Magnoliopsida</taxon>
        <taxon>eudicotyledons</taxon>
        <taxon>Gunneridae</taxon>
        <taxon>Pentapetalae</taxon>
        <taxon>asterids</taxon>
        <taxon>lamiids</taxon>
        <taxon>Solanales</taxon>
        <taxon>Solanaceae</taxon>
        <taxon>Solanoideae</taxon>
        <taxon>Solaneae</taxon>
        <taxon>Solanum</taxon>
    </lineage>
</organism>
<evidence type="ECO:0000313" key="1">
    <source>
        <dbReference type="EMBL" id="KAG5593660.1"/>
    </source>
</evidence>
<reference evidence="1 2" key="1">
    <citation type="submission" date="2020-09" db="EMBL/GenBank/DDBJ databases">
        <title>De no assembly of potato wild relative species, Solanum commersonii.</title>
        <authorList>
            <person name="Cho K."/>
        </authorList>
    </citation>
    <scope>NUCLEOTIDE SEQUENCE [LARGE SCALE GENOMIC DNA]</scope>
    <source>
        <strain evidence="1">LZ3.2</strain>
        <tissue evidence="1">Leaf</tissue>
    </source>
</reference>
<proteinExistence type="predicted"/>
<sequence length="72" mass="7853">MRLSSFSCLIDRSKAKFYSQGVFGMALKMIQSISWPGKSQDGMQLRLSLLHATGDFAAMACHGLVAPSETEI</sequence>
<accession>A0A9J5Y2Z2</accession>
<name>A0A9J5Y2Z2_SOLCO</name>